<dbReference type="EMBL" id="CABDUW010001846">
    <property type="protein sequence ID" value="VTJ84273.1"/>
    <property type="molecule type" value="Genomic_DNA"/>
</dbReference>
<feature type="non-terminal residue" evidence="2">
    <location>
        <position position="1"/>
    </location>
</feature>
<feature type="compositionally biased region" description="Polar residues" evidence="1">
    <location>
        <begin position="1"/>
        <end position="10"/>
    </location>
</feature>
<accession>A0A5E4CR15</accession>
<evidence type="ECO:0000256" key="1">
    <source>
        <dbReference type="SAM" id="MobiDB-lite"/>
    </source>
</evidence>
<comment type="caution">
    <text evidence="2">The sequence shown here is derived from an EMBL/GenBank/DDBJ whole genome shotgun (WGS) entry which is preliminary data.</text>
</comment>
<feature type="region of interest" description="Disordered" evidence="1">
    <location>
        <begin position="1"/>
        <end position="25"/>
    </location>
</feature>
<organism evidence="2">
    <name type="scientific">Marmota monax</name>
    <name type="common">Woodchuck</name>
    <dbReference type="NCBI Taxonomy" id="9995"/>
    <lineage>
        <taxon>Eukaryota</taxon>
        <taxon>Metazoa</taxon>
        <taxon>Chordata</taxon>
        <taxon>Craniata</taxon>
        <taxon>Vertebrata</taxon>
        <taxon>Euteleostomi</taxon>
        <taxon>Mammalia</taxon>
        <taxon>Eutheria</taxon>
        <taxon>Euarchontoglires</taxon>
        <taxon>Glires</taxon>
        <taxon>Rodentia</taxon>
        <taxon>Sciuromorpha</taxon>
        <taxon>Sciuridae</taxon>
        <taxon>Xerinae</taxon>
        <taxon>Marmotini</taxon>
        <taxon>Marmota</taxon>
    </lineage>
</organism>
<reference evidence="2" key="1">
    <citation type="submission" date="2019-04" db="EMBL/GenBank/DDBJ databases">
        <authorList>
            <person name="Alioto T."/>
            <person name="Alioto T."/>
        </authorList>
    </citation>
    <scope>NUCLEOTIDE SEQUENCE [LARGE SCALE GENOMIC DNA]</scope>
</reference>
<evidence type="ECO:0000313" key="2">
    <source>
        <dbReference type="EMBL" id="VTJ84273.1"/>
    </source>
</evidence>
<name>A0A5E4CR15_MARMO</name>
<protein>
    <submittedName>
        <fullName evidence="2">Uncharacterized protein</fullName>
    </submittedName>
</protein>
<feature type="region of interest" description="Disordered" evidence="1">
    <location>
        <begin position="37"/>
        <end position="58"/>
    </location>
</feature>
<sequence length="58" mass="6282">SEEQSGSSGNAEPRLTEPRDSQQTLKSAHWLRLLCTNSRQEPLDPPGVSSAPTCKDTS</sequence>
<proteinExistence type="predicted"/>
<dbReference type="AlphaFoldDB" id="A0A5E4CR15"/>
<gene>
    <name evidence="2" type="ORF">MONAX_5E006626</name>
</gene>